<dbReference type="EnsemblPlants" id="Solyc03g083143.1.1">
    <property type="protein sequence ID" value="Solyc03g083143.1.1"/>
    <property type="gene ID" value="Solyc03g083143.1"/>
</dbReference>
<feature type="signal peptide" evidence="2">
    <location>
        <begin position="1"/>
        <end position="15"/>
    </location>
</feature>
<feature type="region of interest" description="Disordered" evidence="1">
    <location>
        <begin position="67"/>
        <end position="87"/>
    </location>
</feature>
<dbReference type="Gramene" id="Solyc03g083143.1.1">
    <property type="protein sequence ID" value="Solyc03g083143.1.1"/>
    <property type="gene ID" value="Solyc03g083143.1"/>
</dbReference>
<sequence>MLGMFVMMLYHFVLKELISKEIVTLLYRVSQVCIGCKSDKYILRVSTTIQFSRYFYLKTILAKGKMGASIHRSSRDRGIGGKSNLHT</sequence>
<evidence type="ECO:0000256" key="2">
    <source>
        <dbReference type="SAM" id="SignalP"/>
    </source>
</evidence>
<evidence type="ECO:0000256" key="1">
    <source>
        <dbReference type="SAM" id="MobiDB-lite"/>
    </source>
</evidence>
<reference evidence="3" key="2">
    <citation type="submission" date="2019-01" db="UniProtKB">
        <authorList>
            <consortium name="EnsemblPlants"/>
        </authorList>
    </citation>
    <scope>IDENTIFICATION</scope>
    <source>
        <strain evidence="3">cv. Heinz 1706</strain>
    </source>
</reference>
<name>A0A3Q7GA29_SOLLC</name>
<dbReference type="AlphaFoldDB" id="A0A3Q7GA29"/>
<feature type="chain" id="PRO_5018643580" evidence="2">
    <location>
        <begin position="16"/>
        <end position="87"/>
    </location>
</feature>
<protein>
    <submittedName>
        <fullName evidence="3">Uncharacterized protein</fullName>
    </submittedName>
</protein>
<organism evidence="3">
    <name type="scientific">Solanum lycopersicum</name>
    <name type="common">Tomato</name>
    <name type="synonym">Lycopersicon esculentum</name>
    <dbReference type="NCBI Taxonomy" id="4081"/>
    <lineage>
        <taxon>Eukaryota</taxon>
        <taxon>Viridiplantae</taxon>
        <taxon>Streptophyta</taxon>
        <taxon>Embryophyta</taxon>
        <taxon>Tracheophyta</taxon>
        <taxon>Spermatophyta</taxon>
        <taxon>Magnoliopsida</taxon>
        <taxon>eudicotyledons</taxon>
        <taxon>Gunneridae</taxon>
        <taxon>Pentapetalae</taxon>
        <taxon>asterids</taxon>
        <taxon>lamiids</taxon>
        <taxon>Solanales</taxon>
        <taxon>Solanaceae</taxon>
        <taxon>Solanoideae</taxon>
        <taxon>Solaneae</taxon>
        <taxon>Solanum</taxon>
        <taxon>Solanum subgen. Lycopersicon</taxon>
    </lineage>
</organism>
<keyword evidence="4" id="KW-1185">Reference proteome</keyword>
<evidence type="ECO:0000313" key="3">
    <source>
        <dbReference type="EnsemblPlants" id="Solyc03g083143.1.1"/>
    </source>
</evidence>
<reference evidence="3" key="1">
    <citation type="journal article" date="2012" name="Nature">
        <title>The tomato genome sequence provides insights into fleshy fruit evolution.</title>
        <authorList>
            <consortium name="Tomato Genome Consortium"/>
        </authorList>
    </citation>
    <scope>NUCLEOTIDE SEQUENCE [LARGE SCALE GENOMIC DNA]</scope>
    <source>
        <strain evidence="3">cv. Heinz 1706</strain>
    </source>
</reference>
<keyword evidence="2" id="KW-0732">Signal</keyword>
<evidence type="ECO:0000313" key="4">
    <source>
        <dbReference type="Proteomes" id="UP000004994"/>
    </source>
</evidence>
<dbReference type="InParanoid" id="A0A3Q7GA29"/>
<accession>A0A3Q7GA29</accession>
<dbReference type="Proteomes" id="UP000004994">
    <property type="component" value="Chromosome 3"/>
</dbReference>
<proteinExistence type="predicted"/>